<feature type="domain" description="Alcohol dehydrogenase iron-type/glycerol dehydrogenase GldA" evidence="4">
    <location>
        <begin position="10"/>
        <end position="159"/>
    </location>
</feature>
<accession>A0A516X8V0</accession>
<reference evidence="6 7" key="2">
    <citation type="submission" date="2019-07" db="EMBL/GenBank/DDBJ databases">
        <authorList>
            <person name="Huang Y."/>
        </authorList>
    </citation>
    <scope>NUCLEOTIDE SEQUENCE [LARGE SCALE GENOMIC DNA]</scope>
    <source>
        <strain evidence="6 7">HY188</strain>
    </source>
</reference>
<dbReference type="FunFam" id="1.20.1090.10:FF:000001">
    <property type="entry name" value="Aldehyde-alcohol dehydrogenase"/>
    <property type="match status" value="1"/>
</dbReference>
<dbReference type="FunFam" id="3.40.50.1970:FF:000003">
    <property type="entry name" value="Alcohol dehydrogenase, iron-containing"/>
    <property type="match status" value="1"/>
</dbReference>
<dbReference type="KEGG" id="toy:FO059_05745"/>
<dbReference type="PROSITE" id="PS00913">
    <property type="entry name" value="ADH_IRON_1"/>
    <property type="match status" value="1"/>
</dbReference>
<dbReference type="InterPro" id="IPR001670">
    <property type="entry name" value="ADH_Fe/GldA"/>
</dbReference>
<keyword evidence="7" id="KW-1185">Reference proteome</keyword>
<dbReference type="PANTHER" id="PTHR11496">
    <property type="entry name" value="ALCOHOL DEHYDROGENASE"/>
    <property type="match status" value="1"/>
</dbReference>
<dbReference type="InterPro" id="IPR018211">
    <property type="entry name" value="ADH_Fe_CS"/>
</dbReference>
<dbReference type="InterPro" id="IPR039697">
    <property type="entry name" value="Alcohol_dehydrogenase_Fe"/>
</dbReference>
<proteinExistence type="inferred from homology"/>
<evidence type="ECO:0000313" key="7">
    <source>
        <dbReference type="Proteomes" id="UP000317344"/>
    </source>
</evidence>
<dbReference type="SUPFAM" id="SSF56796">
    <property type="entry name" value="Dehydroquinate synthase-like"/>
    <property type="match status" value="1"/>
</dbReference>
<comment type="similarity">
    <text evidence="1">Belongs to the iron-containing alcohol dehydrogenase family.</text>
</comment>
<dbReference type="InterPro" id="IPR056798">
    <property type="entry name" value="ADH_Fe_C"/>
</dbReference>
<dbReference type="AlphaFoldDB" id="A0A516X8V0"/>
<reference evidence="6 7" key="1">
    <citation type="submission" date="2019-07" db="EMBL/GenBank/DDBJ databases">
        <title>Tomitella cavernea sp. nov., an actinomycete isolated from soil.</title>
        <authorList>
            <person name="Cheng J."/>
        </authorList>
    </citation>
    <scope>NUCLEOTIDE SEQUENCE [LARGE SCALE GENOMIC DNA]</scope>
    <source>
        <strain evidence="6 7">HY188</strain>
    </source>
</reference>
<dbReference type="GO" id="GO:0046872">
    <property type="term" value="F:metal ion binding"/>
    <property type="evidence" value="ECO:0007669"/>
    <property type="project" value="InterPro"/>
</dbReference>
<dbReference type="PANTHER" id="PTHR11496:SF102">
    <property type="entry name" value="ALCOHOL DEHYDROGENASE 4"/>
    <property type="match status" value="1"/>
</dbReference>
<evidence type="ECO:0000259" key="5">
    <source>
        <dbReference type="Pfam" id="PF25137"/>
    </source>
</evidence>
<dbReference type="Gene3D" id="3.40.50.1970">
    <property type="match status" value="1"/>
</dbReference>
<dbReference type="EMBL" id="CP041765">
    <property type="protein sequence ID" value="QDQ99081.1"/>
    <property type="molecule type" value="Genomic_DNA"/>
</dbReference>
<dbReference type="OrthoDB" id="323926at2"/>
<evidence type="ECO:0000256" key="1">
    <source>
        <dbReference type="ARBA" id="ARBA00007358"/>
    </source>
</evidence>
<dbReference type="GO" id="GO:0004022">
    <property type="term" value="F:alcohol dehydrogenase (NAD+) activity"/>
    <property type="evidence" value="ECO:0007669"/>
    <property type="project" value="UniProtKB-ARBA"/>
</dbReference>
<keyword evidence="3" id="KW-0520">NAD</keyword>
<feature type="domain" description="Fe-containing alcohol dehydrogenase-like C-terminal" evidence="5">
    <location>
        <begin position="171"/>
        <end position="364"/>
    </location>
</feature>
<name>A0A516X8V0_9ACTN</name>
<sequence>MPEASFAALRFGGARPLVVTDAGVLAAGWPQMLLDGLRTQGMEPELWSGLTPNPKDHEIADGHRAYAGHGCDVIIALGGGSVIDAAKGIAILAANGGRILDYVGIDRAQSPIPPLVVVPTTSGSGADVSQFCVVTDTDRRAKVTIIGRALVPNVTVVDPRLLPTMPERVAATTGLDALTHGIEAYVSVARTPLTDRHALQAVGLVFDHLTATLERPDVMADRRAMALASLEAGMAFSNAILGAAHAVSHQVGGMLDATHGEINGIVLPHVIRFNAETDPQPYEDVARHLGLTVRGNAPQAAAWAVAEHVEALVANVGMPAGLAQLGVRDEDLPRLARGALQDACMTTNPRAADEAAMVRLLRDSL</sequence>
<organism evidence="6 7">
    <name type="scientific">Tomitella fengzijianii</name>
    <dbReference type="NCBI Taxonomy" id="2597660"/>
    <lineage>
        <taxon>Bacteria</taxon>
        <taxon>Bacillati</taxon>
        <taxon>Actinomycetota</taxon>
        <taxon>Actinomycetes</taxon>
        <taxon>Mycobacteriales</taxon>
        <taxon>Tomitella</taxon>
    </lineage>
</organism>
<dbReference type="Proteomes" id="UP000317344">
    <property type="component" value="Chromosome"/>
</dbReference>
<gene>
    <name evidence="6" type="ORF">FO059_05745</name>
</gene>
<keyword evidence="2" id="KW-0560">Oxidoreductase</keyword>
<dbReference type="Pfam" id="PF00465">
    <property type="entry name" value="Fe-ADH"/>
    <property type="match status" value="1"/>
</dbReference>
<dbReference type="Pfam" id="PF25137">
    <property type="entry name" value="ADH_Fe_C"/>
    <property type="match status" value="1"/>
</dbReference>
<protein>
    <submittedName>
        <fullName evidence="6">Iron-containing alcohol dehydrogenase</fullName>
    </submittedName>
</protein>
<evidence type="ECO:0000259" key="4">
    <source>
        <dbReference type="Pfam" id="PF00465"/>
    </source>
</evidence>
<evidence type="ECO:0000256" key="3">
    <source>
        <dbReference type="ARBA" id="ARBA00023027"/>
    </source>
</evidence>
<dbReference type="Gene3D" id="1.20.1090.10">
    <property type="entry name" value="Dehydroquinate synthase-like - alpha domain"/>
    <property type="match status" value="1"/>
</dbReference>
<evidence type="ECO:0000313" key="6">
    <source>
        <dbReference type="EMBL" id="QDQ99081.1"/>
    </source>
</evidence>
<evidence type="ECO:0000256" key="2">
    <source>
        <dbReference type="ARBA" id="ARBA00023002"/>
    </source>
</evidence>